<proteinExistence type="predicted"/>
<gene>
    <name evidence="1" type="ORF">SAMN06297251_10140</name>
</gene>
<reference evidence="1 2" key="1">
    <citation type="submission" date="2017-04" db="EMBL/GenBank/DDBJ databases">
        <authorList>
            <person name="Afonso C.L."/>
            <person name="Miller P.J."/>
            <person name="Scott M.A."/>
            <person name="Spackman E."/>
            <person name="Goraichik I."/>
            <person name="Dimitrov K.M."/>
            <person name="Suarez D.L."/>
            <person name="Swayne D.E."/>
        </authorList>
    </citation>
    <scope>NUCLEOTIDE SEQUENCE [LARGE SCALE GENOMIC DNA]</scope>
    <source>
        <strain evidence="1 2">CGMCC 1.10972</strain>
    </source>
</reference>
<name>A0A1W1Y9I6_9HYPH</name>
<evidence type="ECO:0000313" key="2">
    <source>
        <dbReference type="Proteomes" id="UP000192656"/>
    </source>
</evidence>
<sequence>MLRNPLFDMVAQTVSASALATPAIVVVAGVEYPTGLTGGPEDQEKDLSDISFTSSALRVSFPVADVAGEPSAHDEVRVDGKSYWIRKIRRRHELWQAELTERRPA</sequence>
<dbReference type="EMBL" id="FWXR01000001">
    <property type="protein sequence ID" value="SMC32501.1"/>
    <property type="molecule type" value="Genomic_DNA"/>
</dbReference>
<dbReference type="InterPro" id="IPR008018">
    <property type="entry name" value="Phage_tail_attach_FII"/>
</dbReference>
<dbReference type="STRING" id="937218.SAMN06297251_10140"/>
<dbReference type="AlphaFoldDB" id="A0A1W1Y9I6"/>
<keyword evidence="2" id="KW-1185">Reference proteome</keyword>
<dbReference type="GO" id="GO:0019068">
    <property type="term" value="P:virion assembly"/>
    <property type="evidence" value="ECO:0007669"/>
    <property type="project" value="InterPro"/>
</dbReference>
<accession>A0A1W1Y9I6</accession>
<dbReference type="Proteomes" id="UP000192656">
    <property type="component" value="Unassembled WGS sequence"/>
</dbReference>
<protein>
    <submittedName>
        <fullName evidence="1">Uncharacterized protein</fullName>
    </submittedName>
</protein>
<dbReference type="Pfam" id="PF05354">
    <property type="entry name" value="Phage_attach"/>
    <property type="match status" value="1"/>
</dbReference>
<organism evidence="1 2">
    <name type="scientific">Fulvimarina manganoxydans</name>
    <dbReference type="NCBI Taxonomy" id="937218"/>
    <lineage>
        <taxon>Bacteria</taxon>
        <taxon>Pseudomonadati</taxon>
        <taxon>Pseudomonadota</taxon>
        <taxon>Alphaproteobacteria</taxon>
        <taxon>Hyphomicrobiales</taxon>
        <taxon>Aurantimonadaceae</taxon>
        <taxon>Fulvimarina</taxon>
    </lineage>
</organism>
<evidence type="ECO:0000313" key="1">
    <source>
        <dbReference type="EMBL" id="SMC32501.1"/>
    </source>
</evidence>